<dbReference type="AlphaFoldDB" id="A0A8X6MMF0"/>
<reference evidence="2" key="1">
    <citation type="submission" date="2020-08" db="EMBL/GenBank/DDBJ databases">
        <title>Multicomponent nature underlies the extraordinary mechanical properties of spider dragline silk.</title>
        <authorList>
            <person name="Kono N."/>
            <person name="Nakamura H."/>
            <person name="Mori M."/>
            <person name="Yoshida Y."/>
            <person name="Ohtoshi R."/>
            <person name="Malay A.D."/>
            <person name="Moran D.A.P."/>
            <person name="Tomita M."/>
            <person name="Numata K."/>
            <person name="Arakawa K."/>
        </authorList>
    </citation>
    <scope>NUCLEOTIDE SEQUENCE</scope>
</reference>
<dbReference type="EMBL" id="BMAW01000220">
    <property type="protein sequence ID" value="GFS68086.1"/>
    <property type="molecule type" value="Genomic_DNA"/>
</dbReference>
<organism evidence="2 3">
    <name type="scientific">Nephila pilipes</name>
    <name type="common">Giant wood spider</name>
    <name type="synonym">Nephila maculata</name>
    <dbReference type="NCBI Taxonomy" id="299642"/>
    <lineage>
        <taxon>Eukaryota</taxon>
        <taxon>Metazoa</taxon>
        <taxon>Ecdysozoa</taxon>
        <taxon>Arthropoda</taxon>
        <taxon>Chelicerata</taxon>
        <taxon>Arachnida</taxon>
        <taxon>Araneae</taxon>
        <taxon>Araneomorphae</taxon>
        <taxon>Entelegynae</taxon>
        <taxon>Araneoidea</taxon>
        <taxon>Nephilidae</taxon>
        <taxon>Nephila</taxon>
    </lineage>
</organism>
<evidence type="ECO:0000313" key="2">
    <source>
        <dbReference type="EMBL" id="GFS68086.1"/>
    </source>
</evidence>
<accession>A0A8X6MMF0</accession>
<feature type="region of interest" description="Disordered" evidence="1">
    <location>
        <begin position="22"/>
        <end position="44"/>
    </location>
</feature>
<dbReference type="Proteomes" id="UP000887013">
    <property type="component" value="Unassembled WGS sequence"/>
</dbReference>
<name>A0A8X6MMF0_NEPPI</name>
<proteinExistence type="predicted"/>
<sequence>MGNLKRHHLKALGQPFVQTVTSTSNESLKMPHPEKENAASASSFVCPEDPINPVFIILKEKNILDIKQDSVEDETRASRCVTELPPLLLFLLASVYSIKTTRSFRVTFRPIL</sequence>
<keyword evidence="3" id="KW-1185">Reference proteome</keyword>
<evidence type="ECO:0000313" key="3">
    <source>
        <dbReference type="Proteomes" id="UP000887013"/>
    </source>
</evidence>
<comment type="caution">
    <text evidence="2">The sequence shown here is derived from an EMBL/GenBank/DDBJ whole genome shotgun (WGS) entry which is preliminary data.</text>
</comment>
<gene>
    <name evidence="2" type="ORF">NPIL_50381</name>
</gene>
<protein>
    <submittedName>
        <fullName evidence="2">Uncharacterized protein</fullName>
    </submittedName>
</protein>
<evidence type="ECO:0000256" key="1">
    <source>
        <dbReference type="SAM" id="MobiDB-lite"/>
    </source>
</evidence>